<evidence type="ECO:0000313" key="1">
    <source>
        <dbReference type="EMBL" id="KKK52084.1"/>
    </source>
</evidence>
<gene>
    <name evidence="1" type="ORF">LCGC14_3108490</name>
</gene>
<sequence>TVMDVSFGFRQAAKLGARRPKEWVSGMRWGMRMIRNEADGLALDAAQRADDRLVTVVTPDGIEEIPFGRIQTESADILRPIPGTPEAEAAGILTREESAITNKLSRIWVIKQSQQSFVLALNKMRGDVLWQFVKMAEKQGRPITPEFLRDMGNLLNRMTGRGELGQNWLAKAMKQLGFAPGYRISGPQMVMQLAHRGKPHSSFIRRQAAESLAAWFGAGISLMGTAKVTGVADRLGLDPLSSDFGKIGIGPVRYNVWGTDVVLARHIAQYIWQTRRDPLTGAGKVARGDVFWRYVRSGADPNVGTVVDLGTGKNFLGEPAGFNLKTLRREIENSFPLGLQDIK</sequence>
<accession>A0A0F8YD64</accession>
<reference evidence="1" key="1">
    <citation type="journal article" date="2015" name="Nature">
        <title>Complex archaea that bridge the gap between prokaryotes and eukaryotes.</title>
        <authorList>
            <person name="Spang A."/>
            <person name="Saw J.H."/>
            <person name="Jorgensen S.L."/>
            <person name="Zaremba-Niedzwiedzka K."/>
            <person name="Martijn J."/>
            <person name="Lind A.E."/>
            <person name="van Eijk R."/>
            <person name="Schleper C."/>
            <person name="Guy L."/>
            <person name="Ettema T.J."/>
        </authorList>
    </citation>
    <scope>NUCLEOTIDE SEQUENCE</scope>
</reference>
<proteinExistence type="predicted"/>
<feature type="non-terminal residue" evidence="1">
    <location>
        <position position="343"/>
    </location>
</feature>
<organism evidence="1">
    <name type="scientific">marine sediment metagenome</name>
    <dbReference type="NCBI Taxonomy" id="412755"/>
    <lineage>
        <taxon>unclassified sequences</taxon>
        <taxon>metagenomes</taxon>
        <taxon>ecological metagenomes</taxon>
    </lineage>
</organism>
<feature type="non-terminal residue" evidence="1">
    <location>
        <position position="1"/>
    </location>
</feature>
<name>A0A0F8YD64_9ZZZZ</name>
<dbReference type="AlphaFoldDB" id="A0A0F8YD64"/>
<dbReference type="EMBL" id="LAZR01067198">
    <property type="protein sequence ID" value="KKK52084.1"/>
    <property type="molecule type" value="Genomic_DNA"/>
</dbReference>
<protein>
    <submittedName>
        <fullName evidence="1">Uncharacterized protein</fullName>
    </submittedName>
</protein>
<comment type="caution">
    <text evidence="1">The sequence shown here is derived from an EMBL/GenBank/DDBJ whole genome shotgun (WGS) entry which is preliminary data.</text>
</comment>